<gene>
    <name evidence="4" type="ORF">OB955_01060</name>
</gene>
<feature type="transmembrane region" description="Helical" evidence="2">
    <location>
        <begin position="301"/>
        <end position="321"/>
    </location>
</feature>
<sequence>MTEDFYDLLDVPDDASQDDIKQAFRDQVRVYHPDLNDDDRAQAQFTALKKAYDILGDPVERQAYDRLGHEDYVAKRTKGLPSPDLWKDKSKSKTKSTTGSESGDDSDSEADSSSGSGSSSSSASRSSSSTSRSTTSTGESSTSSTTRSSAASSNTNTSSSSSSRTSGSSAGTATTGTTDGGTATSGAGTGSGAEAGKGTNRTHSRSRSRVSENSLARWWRSQNFAWPLIWLAAFTYLAGLGQFALANEAPIQSLGDELSAIGTDPTALWETLSSGRHGIETVVGFVSSVELLAPPLPTEQWYGLLAGVVGVALLSLLSARIAWREETWGAVSIDETIVLAVALGASSTLLGGPLLAGALLMPLLFGVIVHRTRQLPGWSPSYLFVLAVSTPGIALAASAAGYASLPSDLLAYVVVPLLGAFGLPLRASIRKRFGR</sequence>
<dbReference type="RefSeq" id="WP_338006750.1">
    <property type="nucleotide sequence ID" value="NZ_JAOPKB010000001.1"/>
</dbReference>
<dbReference type="SMART" id="SM00271">
    <property type="entry name" value="DnaJ"/>
    <property type="match status" value="1"/>
</dbReference>
<dbReference type="Proteomes" id="UP001320972">
    <property type="component" value="Unassembled WGS sequence"/>
</dbReference>
<dbReference type="PANTHER" id="PTHR44825:SF1">
    <property type="entry name" value="DNAJ HOMOLOG SUBFAMILY C MEMBER 4"/>
    <property type="match status" value="1"/>
</dbReference>
<accession>A0ABT2Q8S5</accession>
<dbReference type="EMBL" id="JAOPKB010000001">
    <property type="protein sequence ID" value="MCU4971329.1"/>
    <property type="molecule type" value="Genomic_DNA"/>
</dbReference>
<evidence type="ECO:0000313" key="5">
    <source>
        <dbReference type="Proteomes" id="UP001320972"/>
    </source>
</evidence>
<dbReference type="InterPro" id="IPR052763">
    <property type="entry name" value="DnaJ_C4"/>
</dbReference>
<feature type="transmembrane region" description="Helical" evidence="2">
    <location>
        <begin position="382"/>
        <end position="403"/>
    </location>
</feature>
<dbReference type="InterPro" id="IPR001623">
    <property type="entry name" value="DnaJ_domain"/>
</dbReference>
<proteinExistence type="predicted"/>
<protein>
    <submittedName>
        <fullName evidence="4">DnaJ domain-containing protein</fullName>
    </submittedName>
</protein>
<feature type="domain" description="J" evidence="3">
    <location>
        <begin position="4"/>
        <end position="68"/>
    </location>
</feature>
<dbReference type="Pfam" id="PF00226">
    <property type="entry name" value="DnaJ"/>
    <property type="match status" value="1"/>
</dbReference>
<dbReference type="InterPro" id="IPR018253">
    <property type="entry name" value="DnaJ_domain_CS"/>
</dbReference>
<feature type="transmembrane region" description="Helical" evidence="2">
    <location>
        <begin position="409"/>
        <end position="429"/>
    </location>
</feature>
<evidence type="ECO:0000256" key="1">
    <source>
        <dbReference type="SAM" id="MobiDB-lite"/>
    </source>
</evidence>
<keyword evidence="2" id="KW-0812">Transmembrane</keyword>
<dbReference type="CDD" id="cd06257">
    <property type="entry name" value="DnaJ"/>
    <property type="match status" value="1"/>
</dbReference>
<dbReference type="PRINTS" id="PR00625">
    <property type="entry name" value="JDOMAIN"/>
</dbReference>
<feature type="transmembrane region" description="Helical" evidence="2">
    <location>
        <begin position="224"/>
        <end position="245"/>
    </location>
</feature>
<reference evidence="4 5" key="1">
    <citation type="submission" date="2022-09" db="EMBL/GenBank/DDBJ databases">
        <title>Enrichment on poylsaccharides allowed isolation of novel metabolic and taxonomic groups of Haloarchaea.</title>
        <authorList>
            <person name="Sorokin D.Y."/>
            <person name="Elcheninov A.G."/>
            <person name="Khizhniak T.V."/>
            <person name="Kolganova T.V."/>
            <person name="Kublanov I.V."/>
        </authorList>
    </citation>
    <scope>NUCLEOTIDE SEQUENCE [LARGE SCALE GENOMIC DNA]</scope>
    <source>
        <strain evidence="4 5">AArc-m2/3/4</strain>
    </source>
</reference>
<dbReference type="SUPFAM" id="SSF46565">
    <property type="entry name" value="Chaperone J-domain"/>
    <property type="match status" value="1"/>
</dbReference>
<dbReference type="PROSITE" id="PS50076">
    <property type="entry name" value="DNAJ_2"/>
    <property type="match status" value="1"/>
</dbReference>
<dbReference type="Gene3D" id="1.10.287.110">
    <property type="entry name" value="DnaJ domain"/>
    <property type="match status" value="1"/>
</dbReference>
<keyword evidence="2" id="KW-1133">Transmembrane helix</keyword>
<dbReference type="PANTHER" id="PTHR44825">
    <property type="match status" value="1"/>
</dbReference>
<comment type="caution">
    <text evidence="4">The sequence shown here is derived from an EMBL/GenBank/DDBJ whole genome shotgun (WGS) entry which is preliminary data.</text>
</comment>
<evidence type="ECO:0000313" key="4">
    <source>
        <dbReference type="EMBL" id="MCU4971329.1"/>
    </source>
</evidence>
<feature type="compositionally biased region" description="Low complexity" evidence="1">
    <location>
        <begin position="111"/>
        <end position="186"/>
    </location>
</feature>
<feature type="transmembrane region" description="Helical" evidence="2">
    <location>
        <begin position="352"/>
        <end position="370"/>
    </location>
</feature>
<name>A0ABT2Q8S5_9EURY</name>
<keyword evidence="2" id="KW-0472">Membrane</keyword>
<dbReference type="InterPro" id="IPR036869">
    <property type="entry name" value="J_dom_sf"/>
</dbReference>
<keyword evidence="5" id="KW-1185">Reference proteome</keyword>
<evidence type="ECO:0000259" key="3">
    <source>
        <dbReference type="PROSITE" id="PS50076"/>
    </source>
</evidence>
<feature type="region of interest" description="Disordered" evidence="1">
    <location>
        <begin position="73"/>
        <end position="212"/>
    </location>
</feature>
<dbReference type="PROSITE" id="PS00636">
    <property type="entry name" value="DNAJ_1"/>
    <property type="match status" value="1"/>
</dbReference>
<organism evidence="4 5">
    <name type="scientific">Natronoglomus mannanivorans</name>
    <dbReference type="NCBI Taxonomy" id="2979990"/>
    <lineage>
        <taxon>Archaea</taxon>
        <taxon>Methanobacteriati</taxon>
        <taxon>Methanobacteriota</taxon>
        <taxon>Stenosarchaea group</taxon>
        <taxon>Halobacteria</taxon>
        <taxon>Halobacteriales</taxon>
        <taxon>Natrialbaceae</taxon>
        <taxon>Natronoglomus</taxon>
    </lineage>
</organism>
<evidence type="ECO:0000256" key="2">
    <source>
        <dbReference type="SAM" id="Phobius"/>
    </source>
</evidence>